<dbReference type="HOGENOM" id="CLU_2427987_0_0_1"/>
<organism evidence="2 3">
    <name type="scientific">Pseudozyma hubeiensis (strain SY62)</name>
    <name type="common">Yeast</name>
    <dbReference type="NCBI Taxonomy" id="1305764"/>
    <lineage>
        <taxon>Eukaryota</taxon>
        <taxon>Fungi</taxon>
        <taxon>Dikarya</taxon>
        <taxon>Basidiomycota</taxon>
        <taxon>Ustilaginomycotina</taxon>
        <taxon>Ustilaginomycetes</taxon>
        <taxon>Ustilaginales</taxon>
        <taxon>Ustilaginaceae</taxon>
        <taxon>Pseudozyma</taxon>
    </lineage>
</organism>
<feature type="compositionally biased region" description="Basic and acidic residues" evidence="1">
    <location>
        <begin position="79"/>
        <end position="91"/>
    </location>
</feature>
<dbReference type="GeneID" id="24110687"/>
<sequence length="91" mass="10559">MDVHFVRRNRVTGRHEPNVTDGILMQTRAGRAERKTRRAGQRAVQLPVSTRRSEGPLRGLFKNAERRTVGERRARRQEHKMAVRVDDDITS</sequence>
<evidence type="ECO:0000313" key="3">
    <source>
        <dbReference type="Proteomes" id="UP000014071"/>
    </source>
</evidence>
<gene>
    <name evidence="2" type="ORF">PHSY_005409</name>
</gene>
<dbReference type="AlphaFoldDB" id="R9P900"/>
<protein>
    <submittedName>
        <fullName evidence="2">Uncharacterized protein</fullName>
    </submittedName>
</protein>
<evidence type="ECO:0000313" key="2">
    <source>
        <dbReference type="EMBL" id="GAC97821.1"/>
    </source>
</evidence>
<accession>R9P900</accession>
<dbReference type="EMBL" id="DF238812">
    <property type="protein sequence ID" value="GAC97821.1"/>
    <property type="molecule type" value="Genomic_DNA"/>
</dbReference>
<feature type="region of interest" description="Disordered" evidence="1">
    <location>
        <begin position="29"/>
        <end position="91"/>
    </location>
</feature>
<feature type="compositionally biased region" description="Basic and acidic residues" evidence="1">
    <location>
        <begin position="63"/>
        <end position="72"/>
    </location>
</feature>
<dbReference type="Proteomes" id="UP000014071">
    <property type="component" value="Unassembled WGS sequence"/>
</dbReference>
<evidence type="ECO:0000256" key="1">
    <source>
        <dbReference type="SAM" id="MobiDB-lite"/>
    </source>
</evidence>
<keyword evidence="3" id="KW-1185">Reference proteome</keyword>
<name>R9P900_PSEHS</name>
<reference evidence="3" key="1">
    <citation type="journal article" date="2013" name="Genome Announc.">
        <title>Draft genome sequence of the basidiomycetous yeast-like fungus Pseudozyma hubeiensis SY62, which produces an abundant amount of the biosurfactant mannosylerythritol lipids.</title>
        <authorList>
            <person name="Konishi M."/>
            <person name="Hatada Y."/>
            <person name="Horiuchi J."/>
        </authorList>
    </citation>
    <scope>NUCLEOTIDE SEQUENCE [LARGE SCALE GENOMIC DNA]</scope>
    <source>
        <strain evidence="3">SY62</strain>
    </source>
</reference>
<dbReference type="RefSeq" id="XP_012191408.1">
    <property type="nucleotide sequence ID" value="XM_012336018.1"/>
</dbReference>
<proteinExistence type="predicted"/>